<name>I4ECH3_9BACT</name>
<sequence>MVAGQVAELGSSTTLTLIRQRVISRGKRISDMVLVVDAQSGNQGVALDQPQEGLAGREAILPSFGAYLAGLPTSDGLTGRSTRFMLRAKCEGVFAPEAVAFRVIPLLAMS</sequence>
<protein>
    <submittedName>
        <fullName evidence="1">Uncharacterized protein</fullName>
    </submittedName>
</protein>
<gene>
    <name evidence="1" type="ORF">NITHO_1040008</name>
</gene>
<keyword evidence="2" id="KW-1185">Reference proteome</keyword>
<comment type="caution">
    <text evidence="1">The sequence shown here is derived from an EMBL/GenBank/DDBJ whole genome shotgun (WGS) entry which is preliminary data.</text>
</comment>
<dbReference type="AlphaFoldDB" id="I4ECH3"/>
<evidence type="ECO:0000313" key="1">
    <source>
        <dbReference type="EMBL" id="CCF82385.1"/>
    </source>
</evidence>
<dbReference type="EMBL" id="CAGS01000007">
    <property type="protein sequence ID" value="CCF82385.1"/>
    <property type="molecule type" value="Genomic_DNA"/>
</dbReference>
<dbReference type="Proteomes" id="UP000004221">
    <property type="component" value="Unassembled WGS sequence"/>
</dbReference>
<organism evidence="1 2">
    <name type="scientific">Nitrolancea hollandica Lb</name>
    <dbReference type="NCBI Taxonomy" id="1129897"/>
    <lineage>
        <taxon>Bacteria</taxon>
        <taxon>Pseudomonadati</taxon>
        <taxon>Thermomicrobiota</taxon>
        <taxon>Thermomicrobia</taxon>
        <taxon>Sphaerobacterales</taxon>
        <taxon>Sphaerobacterineae</taxon>
        <taxon>Sphaerobacteraceae</taxon>
        <taxon>Nitrolancea</taxon>
    </lineage>
</organism>
<reference evidence="1 2" key="1">
    <citation type="journal article" date="2012" name="ISME J.">
        <title>Nitrification expanded: discovery, physiology and genomics of a nitrite-oxidizing bacterium from the phylum Chloroflexi.</title>
        <authorList>
            <person name="Sorokin D.Y."/>
            <person name="Lucker S."/>
            <person name="Vejmelkova D."/>
            <person name="Kostrikina N.A."/>
            <person name="Kleerebezem R."/>
            <person name="Rijpstra W.I."/>
            <person name="Damste J.S."/>
            <person name="Le Paslier D."/>
            <person name="Muyzer G."/>
            <person name="Wagner M."/>
            <person name="van Loosdrecht M.C."/>
            <person name="Daims H."/>
        </authorList>
    </citation>
    <scope>NUCLEOTIDE SEQUENCE [LARGE SCALE GENOMIC DNA]</scope>
    <source>
        <strain evidence="2">none</strain>
    </source>
</reference>
<proteinExistence type="predicted"/>
<accession>I4ECH3</accession>
<evidence type="ECO:0000313" key="2">
    <source>
        <dbReference type="Proteomes" id="UP000004221"/>
    </source>
</evidence>